<keyword evidence="2" id="KW-0812">Transmembrane</keyword>
<feature type="region of interest" description="Disordered" evidence="1">
    <location>
        <begin position="231"/>
        <end position="340"/>
    </location>
</feature>
<reference evidence="3 4" key="1">
    <citation type="submission" date="2020-08" db="EMBL/GenBank/DDBJ databases">
        <authorList>
            <person name="Koutsovoulos G."/>
            <person name="Danchin GJ E."/>
        </authorList>
    </citation>
    <scope>NUCLEOTIDE SEQUENCE [LARGE SCALE GENOMIC DNA]</scope>
</reference>
<feature type="compositionally biased region" description="Polar residues" evidence="1">
    <location>
        <begin position="232"/>
        <end position="244"/>
    </location>
</feature>
<feature type="compositionally biased region" description="Low complexity" evidence="1">
    <location>
        <begin position="278"/>
        <end position="289"/>
    </location>
</feature>
<evidence type="ECO:0000313" key="4">
    <source>
        <dbReference type="Proteomes" id="UP000580250"/>
    </source>
</evidence>
<proteinExistence type="predicted"/>
<sequence>MTREHISNSLASAKLPNGAADDPFLTEFMDYYIVRKSESYKFIRMAEDLHDVARYLNEMRVCFLLLTGTVYILLGIYFVCWCVRRNRQRVSNPANNSSGRRLPNHRWGDLQGAEYENAITAQTTNIGQTASDDLVSVRSDGAVAGGKTNLSSQFGGTGQQHGLGSGSGPPPFGMPGRGTANRQAAPSFMRHGGSGVGIGSMPNHSGSTACPASSSLLSGSSAAATRLMADSDTGTVTKQQPSPIQHQHLTHQQTQQQQHGIPTSIHHSPHSPHHHDQQILIQHQQASQHGSTGRPPPSGFLLNNIAEEREGSSNSGASSATGGSGGVTTTSATTTPMSTFGWRTKEKVMLERHELQPMNNNGTNGEYFFSNFIFLANSFLLKILLNFKKKF</sequence>
<name>A0A6V7UI42_MELEN</name>
<comment type="caution">
    <text evidence="3">The sequence shown here is derived from an EMBL/GenBank/DDBJ whole genome shotgun (WGS) entry which is preliminary data.</text>
</comment>
<evidence type="ECO:0000256" key="1">
    <source>
        <dbReference type="SAM" id="MobiDB-lite"/>
    </source>
</evidence>
<feature type="compositionally biased region" description="Gly residues" evidence="1">
    <location>
        <begin position="155"/>
        <end position="167"/>
    </location>
</feature>
<evidence type="ECO:0000256" key="2">
    <source>
        <dbReference type="SAM" id="Phobius"/>
    </source>
</evidence>
<protein>
    <submittedName>
        <fullName evidence="3">Uncharacterized protein</fullName>
    </submittedName>
</protein>
<dbReference type="OrthoDB" id="5916543at2759"/>
<keyword evidence="2" id="KW-1133">Transmembrane helix</keyword>
<evidence type="ECO:0000313" key="3">
    <source>
        <dbReference type="EMBL" id="CAD2157440.1"/>
    </source>
</evidence>
<feature type="transmembrane region" description="Helical" evidence="2">
    <location>
        <begin position="61"/>
        <end position="79"/>
    </location>
</feature>
<organism evidence="3 4">
    <name type="scientific">Meloidogyne enterolobii</name>
    <name type="common">Root-knot nematode worm</name>
    <name type="synonym">Meloidogyne mayaguensis</name>
    <dbReference type="NCBI Taxonomy" id="390850"/>
    <lineage>
        <taxon>Eukaryota</taxon>
        <taxon>Metazoa</taxon>
        <taxon>Ecdysozoa</taxon>
        <taxon>Nematoda</taxon>
        <taxon>Chromadorea</taxon>
        <taxon>Rhabditida</taxon>
        <taxon>Tylenchina</taxon>
        <taxon>Tylenchomorpha</taxon>
        <taxon>Tylenchoidea</taxon>
        <taxon>Meloidogynidae</taxon>
        <taxon>Meloidogyninae</taxon>
        <taxon>Meloidogyne</taxon>
    </lineage>
</organism>
<feature type="compositionally biased region" description="Polar residues" evidence="1">
    <location>
        <begin position="202"/>
        <end position="211"/>
    </location>
</feature>
<gene>
    <name evidence="3" type="ORF">MENT_LOCUS12626</name>
</gene>
<dbReference type="AlphaFoldDB" id="A0A6V7UI42"/>
<dbReference type="Proteomes" id="UP000580250">
    <property type="component" value="Unassembled WGS sequence"/>
</dbReference>
<keyword evidence="2" id="KW-0472">Membrane</keyword>
<feature type="region of interest" description="Disordered" evidence="1">
    <location>
        <begin position="146"/>
        <end position="216"/>
    </location>
</feature>
<feature type="compositionally biased region" description="Low complexity" evidence="1">
    <location>
        <begin position="245"/>
        <end position="259"/>
    </location>
</feature>
<dbReference type="EMBL" id="CAJEWN010000066">
    <property type="protein sequence ID" value="CAD2157440.1"/>
    <property type="molecule type" value="Genomic_DNA"/>
</dbReference>
<feature type="compositionally biased region" description="Low complexity" evidence="1">
    <location>
        <begin position="312"/>
        <end position="340"/>
    </location>
</feature>
<accession>A0A6V7UI42</accession>